<accession>A0ABU4GBK2</accession>
<dbReference type="EMBL" id="JAUBDI010000016">
    <property type="protein sequence ID" value="MDW0114361.1"/>
    <property type="molecule type" value="Genomic_DNA"/>
</dbReference>
<gene>
    <name evidence="1" type="ORF">QT711_14280</name>
</gene>
<organism evidence="1 2">
    <name type="scientific">Sporosarcina saromensis</name>
    <dbReference type="NCBI Taxonomy" id="359365"/>
    <lineage>
        <taxon>Bacteria</taxon>
        <taxon>Bacillati</taxon>
        <taxon>Bacillota</taxon>
        <taxon>Bacilli</taxon>
        <taxon>Bacillales</taxon>
        <taxon>Caryophanaceae</taxon>
        <taxon>Sporosarcina</taxon>
    </lineage>
</organism>
<comment type="caution">
    <text evidence="1">The sequence shown here is derived from an EMBL/GenBank/DDBJ whole genome shotgun (WGS) entry which is preliminary data.</text>
</comment>
<dbReference type="Proteomes" id="UP001282284">
    <property type="component" value="Unassembled WGS sequence"/>
</dbReference>
<proteinExistence type="predicted"/>
<evidence type="ECO:0000313" key="1">
    <source>
        <dbReference type="EMBL" id="MDW0114361.1"/>
    </source>
</evidence>
<evidence type="ECO:0008006" key="3">
    <source>
        <dbReference type="Google" id="ProtNLM"/>
    </source>
</evidence>
<keyword evidence="2" id="KW-1185">Reference proteome</keyword>
<protein>
    <recommendedName>
        <fullName evidence="3">Apea-like HEPN domain-containing protein</fullName>
    </recommendedName>
</protein>
<name>A0ABU4GBK2_9BACL</name>
<sequence length="225" mass="26598">MKFVEVDEVKAEVDELMNYIKIYSREINGRDINDSDVNFYRFIAKQILFFKKILIAYPKTYFANVLVSDLYSLLINDIKQEIRYYYLNQRSIIENYIRLIEVNDENQSHVTRKSFLDLKSNNQINETDYGKIMNEYKIACSYIHGGPELSGYLVTNFQESIEFKASLGKRKRKSQIAQFIDLINILNYLFLINNLDDIDAAFHRSKVLLKYLMGNNYLQKIIVNC</sequence>
<evidence type="ECO:0000313" key="2">
    <source>
        <dbReference type="Proteomes" id="UP001282284"/>
    </source>
</evidence>
<reference evidence="1 2" key="1">
    <citation type="submission" date="2023-06" db="EMBL/GenBank/DDBJ databases">
        <title>Sporosarcina sp. nov., isolated from Korean traditional fermented seafood 'Jeotgal'.</title>
        <authorList>
            <person name="Yang A.I."/>
            <person name="Shin N.-R."/>
        </authorList>
    </citation>
    <scope>NUCLEOTIDE SEQUENCE [LARGE SCALE GENOMIC DNA]</scope>
    <source>
        <strain evidence="1 2">KCTC13119</strain>
    </source>
</reference>
<dbReference type="RefSeq" id="WP_317945342.1">
    <property type="nucleotide sequence ID" value="NZ_JAUBDI010000016.1"/>
</dbReference>